<feature type="region of interest" description="Disordered" evidence="1">
    <location>
        <begin position="269"/>
        <end position="295"/>
    </location>
</feature>
<sequence>MDQHEQQKCTWPGGCGFNLVPGGIYCQNHRRQHFDSHRRQPGQKDVFCNPVPNPLPSVSRDPAPTRLGNGPRENGSLISPSPSRISSPKNNKKQLPNAAFTARKTVKQPANLGQTHVHPASPKQGPSSESPSANPRPPKRQRVSGVPNLSGPQPRSNSSSFSENGIPPSSKRGMLRQPEERTYKLSAIDDFALRPKKKDGAIEPARSNASKDQRQPNQNGSRPSSSSQQAPASGQRPQSAGLNGTVRPASHATSSASIMIDLTADDSERPLSRAKPQLQPPPPPKNFIPNGITGVDHQTRNELHEGNHIRNLVTPDNNQAREGLAQPRGIAQVKHGPSVEQASRNLHVHKPPQSVIPGAPSNTHIAQGTRPQINGASPKPPGNQQKPNATTRNNDMRPVHMDSSDPAKNPLNPPPIKQNQAINGISRPSVEEKTSMPIKGWTPINSVNRSVVIPDNNPVIKPVTNAVRNGTRTEQSAVKKIVKAAAQTPAIPAATDTLPQEARVMAPVENRRKEPPVEPLKEPPIPAITRIPSIPPIPSKQTVQSTPVVTLTEMSQPPQAAATKQGSLTALLGGREWKKMSPEERRRFWVSQHDPVWFDAQIYSENNRPFRPGDPLFGLPEHALPPRPTQPATHFSYIDPRPCATPHRFDSWLKKKKEEIAARGNRKANFGKAIKRAAQRKRAAAAPTEDQRRDTLPQRVRDNPNWLASVDILDQIAAQIREKRNQGQIQAHSHHTTATATTNTTINKAKVQAISAADSFFACKDGIKDFDPPYE</sequence>
<evidence type="ECO:0000256" key="1">
    <source>
        <dbReference type="SAM" id="MobiDB-lite"/>
    </source>
</evidence>
<accession>A0A9W8THN9</accession>
<feature type="compositionally biased region" description="Polar residues" evidence="1">
    <location>
        <begin position="150"/>
        <end position="163"/>
    </location>
</feature>
<feature type="region of interest" description="Disordered" evidence="1">
    <location>
        <begin position="511"/>
        <end position="541"/>
    </location>
</feature>
<feature type="compositionally biased region" description="Basic and acidic residues" evidence="1">
    <location>
        <begin position="689"/>
        <end position="702"/>
    </location>
</feature>
<proteinExistence type="predicted"/>
<comment type="caution">
    <text evidence="2">The sequence shown here is derived from an EMBL/GenBank/DDBJ whole genome shotgun (WGS) entry which is preliminary data.</text>
</comment>
<feature type="compositionally biased region" description="Polar residues" evidence="1">
    <location>
        <begin position="382"/>
        <end position="393"/>
    </location>
</feature>
<dbReference type="OrthoDB" id="3550599at2759"/>
<feature type="compositionally biased region" description="Basic and acidic residues" evidence="1">
    <location>
        <begin position="511"/>
        <end position="521"/>
    </location>
</feature>
<feature type="region of interest" description="Disordered" evidence="1">
    <location>
        <begin position="350"/>
        <end position="435"/>
    </location>
</feature>
<evidence type="ECO:0000313" key="2">
    <source>
        <dbReference type="EMBL" id="KAJ3555995.1"/>
    </source>
</evidence>
<feature type="compositionally biased region" description="Polar residues" evidence="1">
    <location>
        <begin position="360"/>
        <end position="375"/>
    </location>
</feature>
<feature type="compositionally biased region" description="Low complexity" evidence="1">
    <location>
        <begin position="215"/>
        <end position="239"/>
    </location>
</feature>
<organism evidence="2 3">
    <name type="scientific">Xylaria arbuscula</name>
    <dbReference type="NCBI Taxonomy" id="114810"/>
    <lineage>
        <taxon>Eukaryota</taxon>
        <taxon>Fungi</taxon>
        <taxon>Dikarya</taxon>
        <taxon>Ascomycota</taxon>
        <taxon>Pezizomycotina</taxon>
        <taxon>Sordariomycetes</taxon>
        <taxon>Xylariomycetidae</taxon>
        <taxon>Xylariales</taxon>
        <taxon>Xylariaceae</taxon>
        <taxon>Xylaria</taxon>
    </lineage>
</organism>
<feature type="region of interest" description="Disordered" evidence="1">
    <location>
        <begin position="35"/>
        <end position="95"/>
    </location>
</feature>
<reference evidence="2" key="1">
    <citation type="submission" date="2022-07" db="EMBL/GenBank/DDBJ databases">
        <title>Genome Sequence of Xylaria arbuscula.</title>
        <authorList>
            <person name="Buettner E."/>
        </authorList>
    </citation>
    <scope>NUCLEOTIDE SEQUENCE</scope>
    <source>
        <strain evidence="2">VT107</strain>
    </source>
</reference>
<feature type="region of interest" description="Disordered" evidence="1">
    <location>
        <begin position="109"/>
        <end position="257"/>
    </location>
</feature>
<dbReference type="Proteomes" id="UP001148614">
    <property type="component" value="Unassembled WGS sequence"/>
</dbReference>
<evidence type="ECO:0000313" key="3">
    <source>
        <dbReference type="Proteomes" id="UP001148614"/>
    </source>
</evidence>
<dbReference type="EMBL" id="JANPWZ010002804">
    <property type="protein sequence ID" value="KAJ3555995.1"/>
    <property type="molecule type" value="Genomic_DNA"/>
</dbReference>
<keyword evidence="3" id="KW-1185">Reference proteome</keyword>
<name>A0A9W8THN9_9PEZI</name>
<feature type="compositionally biased region" description="Low complexity" evidence="1">
    <location>
        <begin position="76"/>
        <end position="88"/>
    </location>
</feature>
<dbReference type="AlphaFoldDB" id="A0A9W8THN9"/>
<feature type="region of interest" description="Disordered" evidence="1">
    <location>
        <begin position="676"/>
        <end position="702"/>
    </location>
</feature>
<dbReference type="VEuPathDB" id="FungiDB:F4678DRAFT_55269"/>
<protein>
    <submittedName>
        <fullName evidence="2">Uncharacterized protein</fullName>
    </submittedName>
</protein>
<gene>
    <name evidence="2" type="ORF">NPX13_g10234</name>
</gene>
<feature type="compositionally biased region" description="Polar residues" evidence="1">
    <location>
        <begin position="124"/>
        <end position="133"/>
    </location>
</feature>
<feature type="compositionally biased region" description="Basic and acidic residues" evidence="1">
    <location>
        <begin position="394"/>
        <end position="405"/>
    </location>
</feature>